<evidence type="ECO:0000256" key="3">
    <source>
        <dbReference type="ARBA" id="ARBA00023180"/>
    </source>
</evidence>
<protein>
    <submittedName>
        <fullName evidence="5">Glycosyltransferase family 61 protein</fullName>
    </submittedName>
</protein>
<evidence type="ECO:0000313" key="5">
    <source>
        <dbReference type="EMBL" id="QCK88203.1"/>
    </source>
</evidence>
<dbReference type="Pfam" id="PF04577">
    <property type="entry name" value="Glyco_transf_61"/>
    <property type="match status" value="1"/>
</dbReference>
<dbReference type="AlphaFoldDB" id="A0A4D7QQE5"/>
<evidence type="ECO:0000256" key="1">
    <source>
        <dbReference type="ARBA" id="ARBA00022676"/>
    </source>
</evidence>
<reference evidence="5 6" key="1">
    <citation type="submission" date="2019-04" db="EMBL/GenBank/DDBJ databases">
        <title>Phreatobacter aquaticus sp. nov.</title>
        <authorList>
            <person name="Choi A."/>
            <person name="Baek K."/>
        </authorList>
    </citation>
    <scope>NUCLEOTIDE SEQUENCE [LARGE SCALE GENOMIC DNA]</scope>
    <source>
        <strain evidence="5 6">NMCR1094</strain>
    </source>
</reference>
<name>A0A4D7QQE5_9HYPH</name>
<organism evidence="5 6">
    <name type="scientific">Phreatobacter aquaticus</name>
    <dbReference type="NCBI Taxonomy" id="2570229"/>
    <lineage>
        <taxon>Bacteria</taxon>
        <taxon>Pseudomonadati</taxon>
        <taxon>Pseudomonadota</taxon>
        <taxon>Alphaproteobacteria</taxon>
        <taxon>Hyphomicrobiales</taxon>
        <taxon>Phreatobacteraceae</taxon>
        <taxon>Phreatobacter</taxon>
    </lineage>
</organism>
<dbReference type="OrthoDB" id="7169123at2"/>
<dbReference type="RefSeq" id="WP_137101531.1">
    <property type="nucleotide sequence ID" value="NZ_CP039865.1"/>
</dbReference>
<accession>A0A4D7QQE5</accession>
<dbReference type="InterPro" id="IPR007657">
    <property type="entry name" value="Glycosyltransferase_61"/>
</dbReference>
<feature type="domain" description="Glycosyltransferase 61 catalytic" evidence="4">
    <location>
        <begin position="172"/>
        <end position="379"/>
    </location>
</feature>
<keyword evidence="2 5" id="KW-0808">Transferase</keyword>
<keyword evidence="1" id="KW-0328">Glycosyltransferase</keyword>
<evidence type="ECO:0000256" key="2">
    <source>
        <dbReference type="ARBA" id="ARBA00022679"/>
    </source>
</evidence>
<evidence type="ECO:0000259" key="4">
    <source>
        <dbReference type="Pfam" id="PF04577"/>
    </source>
</evidence>
<dbReference type="EMBL" id="CP039865">
    <property type="protein sequence ID" value="QCK88203.1"/>
    <property type="molecule type" value="Genomic_DNA"/>
</dbReference>
<dbReference type="GO" id="GO:0016757">
    <property type="term" value="F:glycosyltransferase activity"/>
    <property type="evidence" value="ECO:0007669"/>
    <property type="project" value="UniProtKB-KW"/>
</dbReference>
<keyword evidence="3" id="KW-0325">Glycoprotein</keyword>
<gene>
    <name evidence="5" type="ORF">E8L99_21800</name>
</gene>
<keyword evidence="6" id="KW-1185">Reference proteome</keyword>
<proteinExistence type="predicted"/>
<dbReference type="PANTHER" id="PTHR20961">
    <property type="entry name" value="GLYCOSYLTRANSFERASE"/>
    <property type="match status" value="1"/>
</dbReference>
<evidence type="ECO:0000313" key="6">
    <source>
        <dbReference type="Proteomes" id="UP000298588"/>
    </source>
</evidence>
<dbReference type="Proteomes" id="UP000298588">
    <property type="component" value="Chromosome"/>
</dbReference>
<dbReference type="KEGG" id="paqt:E8L99_21800"/>
<dbReference type="InterPro" id="IPR049625">
    <property type="entry name" value="Glyco_transf_61_cat"/>
</dbReference>
<sequence length="441" mass="48620">MSSAALAHPPLRHAEEFLSCAPDGLYEGGGYYDSEVPLALLRATHQRHGQSIRTIARLAPALQAERPMPTFLGGPDAGFLDNLTAHYADLNRSHRQLAPTLLVEIDNAVIFRNQIMALRDGALVPIYEINRPNERYYRTADSQSVRDTALPPMIVHGAGNHLFSGSIGSFNYGHWLIDDFCALAALQEVERGEGPARVVMTATTPAIDTIRREGLDAASGRKAPLEPLFLHSGAAHLFPKLRYITPITYHPVLKHPDWLAAGVALCRQAFDEGAIDRTLRRKLRQIALAAHALGYRLLEPDDPARSPRLFVNRGAGYRRQLTNADEIRPLLQAFGYREVLPETMTLRRQWATFSRATHVVGIMGAAMSNVLFAGPDVRVLHLAPGGWYEPFYWDLASMRGLPYAALYGTPEADHGPDHLRSFAVDKAALAGWLEATHGRAG</sequence>